<feature type="transmembrane region" description="Helical" evidence="7">
    <location>
        <begin position="204"/>
        <end position="221"/>
    </location>
</feature>
<evidence type="ECO:0000313" key="10">
    <source>
        <dbReference type="Proteomes" id="UP000285376"/>
    </source>
</evidence>
<keyword evidence="7" id="KW-1003">Cell membrane</keyword>
<comment type="function">
    <text evidence="7">Part of the twin-arginine translocation (Tat) system that transports large folded proteins containing a characteristic twin-arginine motif in their signal peptide across membranes. Together with TatB, TatC is part of a receptor directly interacting with Tat signal peptides.</text>
</comment>
<dbReference type="EMBL" id="QWLM01000002">
    <property type="protein sequence ID" value="RHW47466.1"/>
    <property type="molecule type" value="Genomic_DNA"/>
</dbReference>
<evidence type="ECO:0000313" key="8">
    <source>
        <dbReference type="EMBL" id="QEH93224.1"/>
    </source>
</evidence>
<feature type="transmembrane region" description="Helical" evidence="7">
    <location>
        <begin position="227"/>
        <end position="248"/>
    </location>
</feature>
<reference evidence="9 10" key="1">
    <citation type="submission" date="2018-08" db="EMBL/GenBank/DDBJ databases">
        <title>Whole genome sequence analysis of Dermacoccus abyssi bacteria isolated from Deep Mariana trench Micromonospora spp reveals genes involved in the environmental adaptation and production of secondary metabolites.</title>
        <authorList>
            <person name="Abdel-Mageed W.M."/>
            <person name="Lehri B."/>
            <person name="Nouioui I."/>
            <person name="Goodfellow I."/>
            <person name="Jaspars M."/>
            <person name="Karlyshev A."/>
        </authorList>
    </citation>
    <scope>NUCLEOTIDE SEQUENCE [LARGE SCALE GENOMIC DNA]</scope>
    <source>
        <strain evidence="9 10">MT1.1</strain>
    </source>
</reference>
<evidence type="ECO:0000256" key="5">
    <source>
        <dbReference type="ARBA" id="ARBA00023010"/>
    </source>
</evidence>
<dbReference type="GO" id="GO:0033281">
    <property type="term" value="C:TAT protein transport complex"/>
    <property type="evidence" value="ECO:0007669"/>
    <property type="project" value="UniProtKB-UniRule"/>
</dbReference>
<name>A0A417Z9Y6_9MICO</name>
<keyword evidence="6 7" id="KW-0472">Membrane</keyword>
<comment type="similarity">
    <text evidence="7">Belongs to the TatC family.</text>
</comment>
<keyword evidence="11" id="KW-1185">Reference proteome</keyword>
<evidence type="ECO:0000256" key="2">
    <source>
        <dbReference type="ARBA" id="ARBA00022692"/>
    </source>
</evidence>
<evidence type="ECO:0000256" key="7">
    <source>
        <dbReference type="HAMAP-Rule" id="MF_00902"/>
    </source>
</evidence>
<gene>
    <name evidence="7 9" type="primary">tatC</name>
    <name evidence="9" type="ORF">D1832_01780</name>
    <name evidence="8" type="ORF">FV141_06585</name>
</gene>
<evidence type="ECO:0000256" key="6">
    <source>
        <dbReference type="ARBA" id="ARBA00023136"/>
    </source>
</evidence>
<keyword evidence="2 7" id="KW-0812">Transmembrane</keyword>
<keyword evidence="7" id="KW-0813">Transport</keyword>
<sequence>MARFGRRKDNPEARMSLGGHLREFRNRAIVSVIAILVGCVVGWIVYQDVYDFLKQPITDIAALHPGSNIDVNFNGVTAPFNLKLKVSMWIGFIVASPVWLWQIWAFLVPGLTKKEKRLGRIFIGAALVLFAGGVYMGTQTFTNAVELLLGATPDNASNLPSATEYFSFVTRFILAFGLSFMLPILLMALNVLGILSGRMMLKGWRFAIIVIATFAAIMTPTPDVWTMFLLSAPLLVLFYGSAGLALVLDKIRGRREAKSRPEWMEISDDKASAL</sequence>
<dbReference type="HAMAP" id="MF_00902">
    <property type="entry name" value="TatC"/>
    <property type="match status" value="1"/>
</dbReference>
<evidence type="ECO:0000313" key="9">
    <source>
        <dbReference type="EMBL" id="RHW47466.1"/>
    </source>
</evidence>
<reference evidence="8 11" key="2">
    <citation type="submission" date="2019-08" db="EMBL/GenBank/DDBJ databases">
        <title>Dermacoccus abyssi strain HZAU 226, whole genome Nanopore sequencing project.</title>
        <authorList>
            <person name="Guo A."/>
            <person name="Zhang X."/>
            <person name="Ruan Y."/>
            <person name="Liu W."/>
            <person name="Chen Q."/>
            <person name="Gu L."/>
        </authorList>
    </citation>
    <scope>NUCLEOTIDE SEQUENCE [LARGE SCALE GENOMIC DNA]</scope>
    <source>
        <strain evidence="8 11">HZAU 226</strain>
    </source>
</reference>
<dbReference type="InterPro" id="IPR002033">
    <property type="entry name" value="TatC"/>
</dbReference>
<dbReference type="GO" id="GO:0043953">
    <property type="term" value="P:protein transport by the Tat complex"/>
    <property type="evidence" value="ECO:0007669"/>
    <property type="project" value="UniProtKB-UniRule"/>
</dbReference>
<dbReference type="NCBIfam" id="TIGR00945">
    <property type="entry name" value="tatC"/>
    <property type="match status" value="1"/>
</dbReference>
<dbReference type="Proteomes" id="UP000285376">
    <property type="component" value="Unassembled WGS sequence"/>
</dbReference>
<organism evidence="9 10">
    <name type="scientific">Dermacoccus abyssi</name>
    <dbReference type="NCBI Taxonomy" id="322596"/>
    <lineage>
        <taxon>Bacteria</taxon>
        <taxon>Bacillati</taxon>
        <taxon>Actinomycetota</taxon>
        <taxon>Actinomycetes</taxon>
        <taxon>Micrococcales</taxon>
        <taxon>Dermacoccaceae</taxon>
        <taxon>Dermacoccus</taxon>
    </lineage>
</organism>
<evidence type="ECO:0000256" key="4">
    <source>
        <dbReference type="ARBA" id="ARBA00022989"/>
    </source>
</evidence>
<dbReference type="PANTHER" id="PTHR30371">
    <property type="entry name" value="SEC-INDEPENDENT PROTEIN TRANSLOCASE PROTEIN TATC"/>
    <property type="match status" value="1"/>
</dbReference>
<dbReference type="PANTHER" id="PTHR30371:SF0">
    <property type="entry name" value="SEC-INDEPENDENT PROTEIN TRANSLOCASE PROTEIN TATC, CHLOROPLASTIC-RELATED"/>
    <property type="match status" value="1"/>
</dbReference>
<proteinExistence type="inferred from homology"/>
<dbReference type="GO" id="GO:0009977">
    <property type="term" value="F:proton motive force dependent protein transmembrane transporter activity"/>
    <property type="evidence" value="ECO:0007669"/>
    <property type="project" value="TreeGrafter"/>
</dbReference>
<dbReference type="AlphaFoldDB" id="A0A417Z9Y6"/>
<keyword evidence="4 7" id="KW-1133">Transmembrane helix</keyword>
<feature type="transmembrane region" description="Helical" evidence="7">
    <location>
        <begin position="119"/>
        <end position="138"/>
    </location>
</feature>
<dbReference type="GO" id="GO:0065002">
    <property type="term" value="P:intracellular protein transmembrane transport"/>
    <property type="evidence" value="ECO:0007669"/>
    <property type="project" value="TreeGrafter"/>
</dbReference>
<dbReference type="EMBL" id="CP043031">
    <property type="protein sequence ID" value="QEH93224.1"/>
    <property type="molecule type" value="Genomic_DNA"/>
</dbReference>
<feature type="transmembrane region" description="Helical" evidence="7">
    <location>
        <begin position="168"/>
        <end position="192"/>
    </location>
</feature>
<keyword evidence="3 7" id="KW-0653">Protein transport</keyword>
<dbReference type="Proteomes" id="UP000323565">
    <property type="component" value="Chromosome"/>
</dbReference>
<feature type="transmembrane region" description="Helical" evidence="7">
    <location>
        <begin position="28"/>
        <end position="46"/>
    </location>
</feature>
<keyword evidence="5 7" id="KW-0811">Translocation</keyword>
<dbReference type="PRINTS" id="PR01840">
    <property type="entry name" value="TATCFAMILY"/>
</dbReference>
<accession>A0A417Z9Y6</accession>
<dbReference type="Pfam" id="PF00902">
    <property type="entry name" value="TatC"/>
    <property type="match status" value="1"/>
</dbReference>
<evidence type="ECO:0000313" key="11">
    <source>
        <dbReference type="Proteomes" id="UP000323565"/>
    </source>
</evidence>
<evidence type="ECO:0000256" key="3">
    <source>
        <dbReference type="ARBA" id="ARBA00022927"/>
    </source>
</evidence>
<evidence type="ECO:0000256" key="1">
    <source>
        <dbReference type="ARBA" id="ARBA00004141"/>
    </source>
</evidence>
<feature type="transmembrane region" description="Helical" evidence="7">
    <location>
        <begin position="86"/>
        <end position="107"/>
    </location>
</feature>
<comment type="subunit">
    <text evidence="7">The Tat system comprises two distinct complexes: a TatABC complex, containing multiple copies of TatA, TatB and TatC subunits, and a separate TatA complex, containing only TatA subunits. Substrates initially bind to the TatABC complex, which probably triggers association of the separate TatA complex to form the active translocon.</text>
</comment>
<comment type="subcellular location">
    <subcellularLocation>
        <location evidence="7">Cell membrane</location>
        <topology evidence="7">Multi-pass membrane protein</topology>
    </subcellularLocation>
    <subcellularLocation>
        <location evidence="1">Membrane</location>
        <topology evidence="1">Multi-pass membrane protein</topology>
    </subcellularLocation>
</comment>
<protein>
    <recommendedName>
        <fullName evidence="7">Sec-independent protein translocase protein TatC</fullName>
    </recommendedName>
</protein>